<evidence type="ECO:0000256" key="1">
    <source>
        <dbReference type="SAM" id="MobiDB-lite"/>
    </source>
</evidence>
<feature type="compositionally biased region" description="Polar residues" evidence="1">
    <location>
        <begin position="412"/>
        <end position="451"/>
    </location>
</feature>
<feature type="region of interest" description="Disordered" evidence="1">
    <location>
        <begin position="129"/>
        <end position="281"/>
    </location>
</feature>
<proteinExistence type="predicted"/>
<evidence type="ECO:0000313" key="3">
    <source>
        <dbReference type="Proteomes" id="UP000250043"/>
    </source>
</evidence>
<feature type="region of interest" description="Disordered" evidence="1">
    <location>
        <begin position="402"/>
        <end position="459"/>
    </location>
</feature>
<organism evidence="2 3">
    <name type="scientific">Obba rivulosa</name>
    <dbReference type="NCBI Taxonomy" id="1052685"/>
    <lineage>
        <taxon>Eukaryota</taxon>
        <taxon>Fungi</taxon>
        <taxon>Dikarya</taxon>
        <taxon>Basidiomycota</taxon>
        <taxon>Agaricomycotina</taxon>
        <taxon>Agaricomycetes</taxon>
        <taxon>Polyporales</taxon>
        <taxon>Gelatoporiaceae</taxon>
        <taxon>Obba</taxon>
    </lineage>
</organism>
<feature type="compositionally biased region" description="Polar residues" evidence="1">
    <location>
        <begin position="129"/>
        <end position="145"/>
    </location>
</feature>
<feature type="region of interest" description="Disordered" evidence="1">
    <location>
        <begin position="313"/>
        <end position="373"/>
    </location>
</feature>
<feature type="compositionally biased region" description="Low complexity" evidence="1">
    <location>
        <begin position="339"/>
        <end position="358"/>
    </location>
</feature>
<evidence type="ECO:0000313" key="2">
    <source>
        <dbReference type="EMBL" id="OCH90705.1"/>
    </source>
</evidence>
<reference evidence="2 3" key="1">
    <citation type="submission" date="2016-07" db="EMBL/GenBank/DDBJ databases">
        <title>Draft genome of the white-rot fungus Obba rivulosa 3A-2.</title>
        <authorList>
            <consortium name="DOE Joint Genome Institute"/>
            <person name="Miettinen O."/>
            <person name="Riley R."/>
            <person name="Acob R."/>
            <person name="Barry K."/>
            <person name="Cullen D."/>
            <person name="De Vries R."/>
            <person name="Hainaut M."/>
            <person name="Hatakka A."/>
            <person name="Henrissat B."/>
            <person name="Hilden K."/>
            <person name="Kuo R."/>
            <person name="Labutti K."/>
            <person name="Lipzen A."/>
            <person name="Makela M.R."/>
            <person name="Sandor L."/>
            <person name="Spatafora J.W."/>
            <person name="Grigoriev I.V."/>
            <person name="Hibbett D.S."/>
        </authorList>
    </citation>
    <scope>NUCLEOTIDE SEQUENCE [LARGE SCALE GENOMIC DNA]</scope>
    <source>
        <strain evidence="2 3">3A-2</strain>
    </source>
</reference>
<dbReference type="AlphaFoldDB" id="A0A8E2B3K4"/>
<dbReference type="Proteomes" id="UP000250043">
    <property type="component" value="Unassembled WGS sequence"/>
</dbReference>
<gene>
    <name evidence="2" type="ORF">OBBRIDRAFT_793023</name>
</gene>
<dbReference type="EMBL" id="KV722399">
    <property type="protein sequence ID" value="OCH90705.1"/>
    <property type="molecule type" value="Genomic_DNA"/>
</dbReference>
<name>A0A8E2B3K4_9APHY</name>
<feature type="compositionally biased region" description="Polar residues" evidence="1">
    <location>
        <begin position="152"/>
        <end position="170"/>
    </location>
</feature>
<sequence>MCVIYGSLDQATGVCPMCKVFKPSVSRCPHVREVCRNRGAHPRHDVVFMKNAEVQTFSGCGFCKWAATNPPPRSAGYQNPGWPGCCRAPAPHEYKLIGAADWPAVSVVHRIPIPGDVKALLETITAAVSAQSSPTGTVRGSSSLPSGPVMSRRSSSNVVASPTKTESVSPRSAPVAIPSKSRSRGSPKQGASLLIGSAARNPEGESAAASVPTKSAVEPEQPQRRSAADPLPPGESRPDPSTTSQELPGRKSADWGGTLPRHSSERRPSISAAIPSMSLSKVTVDAQLQRRRASTANNGLAPLAPPAVRLAERHNSAPTTASRRGSPLEEVVNTVEKMSLSSASSSSSGSNSESTVISDGGFTDYLSDESEAELQRQAEAKAALLAQNQVEELEFKAARQQLANVDLRPPKSWSSVDASTSRSEVSTGKPSSYLRTSFAENSYSPRRNSVASAAAHSRG</sequence>
<dbReference type="OrthoDB" id="3217643at2759"/>
<keyword evidence="3" id="KW-1185">Reference proteome</keyword>
<accession>A0A8E2B3K4</accession>
<protein>
    <submittedName>
        <fullName evidence="2">Uncharacterized protein</fullName>
    </submittedName>
</protein>